<protein>
    <recommendedName>
        <fullName evidence="3">ACT domain-containing protein</fullName>
    </recommendedName>
</protein>
<evidence type="ECO:0000313" key="2">
    <source>
        <dbReference type="Proteomes" id="UP001596395"/>
    </source>
</evidence>
<dbReference type="Pfam" id="PF24367">
    <property type="entry name" value="DUF7523"/>
    <property type="match status" value="1"/>
</dbReference>
<sequence>MSLAERTRDAAREHPFLVDALRAGVANYSAAARFLDVDGDPDAVATGLRRFADDLPDRDPAAREVRVTMERGVGRLPDPANADAREVLLAVSGTAFAAADDGKTAVLATGEVDLHGVRAALDALAVDDVAVDALAHADDALVVVVPRLDAANALRAVERAFDAVPSGPARTDRR</sequence>
<dbReference type="AlphaFoldDB" id="A0ABD5VEG8"/>
<dbReference type="EMBL" id="JBHSXN010000002">
    <property type="protein sequence ID" value="MFC6953842.1"/>
    <property type="molecule type" value="Genomic_DNA"/>
</dbReference>
<name>A0ABD5VEG8_9EURY</name>
<comment type="caution">
    <text evidence="1">The sequence shown here is derived from an EMBL/GenBank/DDBJ whole genome shotgun (WGS) entry which is preliminary data.</text>
</comment>
<gene>
    <name evidence="1" type="ORF">ACFQGB_13300</name>
</gene>
<proteinExistence type="predicted"/>
<keyword evidence="2" id="KW-1185">Reference proteome</keyword>
<evidence type="ECO:0000313" key="1">
    <source>
        <dbReference type="EMBL" id="MFC6953842.1"/>
    </source>
</evidence>
<dbReference type="Proteomes" id="UP001596395">
    <property type="component" value="Unassembled WGS sequence"/>
</dbReference>
<evidence type="ECO:0008006" key="3">
    <source>
        <dbReference type="Google" id="ProtNLM"/>
    </source>
</evidence>
<accession>A0ABD5VEG8</accession>
<reference evidence="1 2" key="1">
    <citation type="journal article" date="2019" name="Int. J. Syst. Evol. Microbiol.">
        <title>The Global Catalogue of Microorganisms (GCM) 10K type strain sequencing project: providing services to taxonomists for standard genome sequencing and annotation.</title>
        <authorList>
            <consortium name="The Broad Institute Genomics Platform"/>
            <consortium name="The Broad Institute Genome Sequencing Center for Infectious Disease"/>
            <person name="Wu L."/>
            <person name="Ma J."/>
        </authorList>
    </citation>
    <scope>NUCLEOTIDE SEQUENCE [LARGE SCALE GENOMIC DNA]</scope>
    <source>
        <strain evidence="1 2">GX26</strain>
    </source>
</reference>
<dbReference type="RefSeq" id="WP_336350793.1">
    <property type="nucleotide sequence ID" value="NZ_JAZAQL010000002.1"/>
</dbReference>
<organism evidence="1 2">
    <name type="scientific">Halorubellus litoreus</name>
    <dbReference type="NCBI Taxonomy" id="755308"/>
    <lineage>
        <taxon>Archaea</taxon>
        <taxon>Methanobacteriati</taxon>
        <taxon>Methanobacteriota</taxon>
        <taxon>Stenosarchaea group</taxon>
        <taxon>Halobacteria</taxon>
        <taxon>Halobacteriales</taxon>
        <taxon>Halorubellaceae</taxon>
        <taxon>Halorubellus</taxon>
    </lineage>
</organism>
<dbReference type="InterPro" id="IPR055945">
    <property type="entry name" value="DUF7523"/>
</dbReference>